<evidence type="ECO:0000256" key="1">
    <source>
        <dbReference type="SAM" id="MobiDB-lite"/>
    </source>
</evidence>
<dbReference type="Proteomes" id="UP000654918">
    <property type="component" value="Unassembled WGS sequence"/>
</dbReference>
<protein>
    <submittedName>
        <fullName evidence="2">Uncharacterized protein</fullName>
    </submittedName>
</protein>
<dbReference type="AlphaFoldDB" id="A0A8H6U697"/>
<sequence>MVAFRGREVVQEPPYADFKRYTAPLRRRLLREDRLDYVGRHFLIRYRPRVDTPIAKAWGRAHRRRPESDADLGMPEPKSSDTGTA</sequence>
<proteinExistence type="predicted"/>
<keyword evidence="3" id="KW-1185">Reference proteome</keyword>
<gene>
    <name evidence="2" type="ORF">CPLU01_00616</name>
</gene>
<accession>A0A8H6U697</accession>
<comment type="caution">
    <text evidence="2">The sequence shown here is derived from an EMBL/GenBank/DDBJ whole genome shotgun (WGS) entry which is preliminary data.</text>
</comment>
<name>A0A8H6U697_9PEZI</name>
<dbReference type="EMBL" id="WIGO01000003">
    <property type="protein sequence ID" value="KAF6841485.1"/>
    <property type="molecule type" value="Genomic_DNA"/>
</dbReference>
<feature type="region of interest" description="Disordered" evidence="1">
    <location>
        <begin position="58"/>
        <end position="85"/>
    </location>
</feature>
<evidence type="ECO:0000313" key="3">
    <source>
        <dbReference type="Proteomes" id="UP000654918"/>
    </source>
</evidence>
<organism evidence="2 3">
    <name type="scientific">Colletotrichum plurivorum</name>
    <dbReference type="NCBI Taxonomy" id="2175906"/>
    <lineage>
        <taxon>Eukaryota</taxon>
        <taxon>Fungi</taxon>
        <taxon>Dikarya</taxon>
        <taxon>Ascomycota</taxon>
        <taxon>Pezizomycotina</taxon>
        <taxon>Sordariomycetes</taxon>
        <taxon>Hypocreomycetidae</taxon>
        <taxon>Glomerellales</taxon>
        <taxon>Glomerellaceae</taxon>
        <taxon>Colletotrichum</taxon>
        <taxon>Colletotrichum orchidearum species complex</taxon>
    </lineage>
</organism>
<reference evidence="2" key="1">
    <citation type="journal article" date="2020" name="Phytopathology">
        <title>Genome Sequence Resources of Colletotrichum truncatum, C. plurivorum, C. musicola, and C. sojae: Four Species Pathogenic to Soybean (Glycine max).</title>
        <authorList>
            <person name="Rogerio F."/>
            <person name="Boufleur T.R."/>
            <person name="Ciampi-Guillardi M."/>
            <person name="Sukno S.A."/>
            <person name="Thon M.R."/>
            <person name="Massola Junior N.S."/>
            <person name="Baroncelli R."/>
        </authorList>
    </citation>
    <scope>NUCLEOTIDE SEQUENCE</scope>
    <source>
        <strain evidence="2">LFN00145</strain>
    </source>
</reference>
<evidence type="ECO:0000313" key="2">
    <source>
        <dbReference type="EMBL" id="KAF6841485.1"/>
    </source>
</evidence>